<feature type="transmembrane region" description="Helical" evidence="1">
    <location>
        <begin position="90"/>
        <end position="109"/>
    </location>
</feature>
<dbReference type="Proteomes" id="UP001589647">
    <property type="component" value="Unassembled WGS sequence"/>
</dbReference>
<dbReference type="EMBL" id="JBHMEI010000104">
    <property type="protein sequence ID" value="MFB9209873.1"/>
    <property type="molecule type" value="Genomic_DNA"/>
</dbReference>
<dbReference type="InterPro" id="IPR021354">
    <property type="entry name" value="DUF2975"/>
</dbReference>
<feature type="transmembrane region" description="Helical" evidence="1">
    <location>
        <begin position="130"/>
        <end position="157"/>
    </location>
</feature>
<gene>
    <name evidence="2" type="ORF">ACFFV7_52415</name>
</gene>
<comment type="caution">
    <text evidence="2">The sequence shown here is derived from an EMBL/GenBank/DDBJ whole genome shotgun (WGS) entry which is preliminary data.</text>
</comment>
<feature type="transmembrane region" description="Helical" evidence="1">
    <location>
        <begin position="169"/>
        <end position="187"/>
    </location>
</feature>
<keyword evidence="1" id="KW-0472">Membrane</keyword>
<evidence type="ECO:0000313" key="2">
    <source>
        <dbReference type="EMBL" id="MFB9209873.1"/>
    </source>
</evidence>
<feature type="transmembrane region" description="Helical" evidence="1">
    <location>
        <begin position="12"/>
        <end position="37"/>
    </location>
</feature>
<dbReference type="PROSITE" id="PS51257">
    <property type="entry name" value="PROKAR_LIPOPROTEIN"/>
    <property type="match status" value="1"/>
</dbReference>
<accession>A0ABV5IZ77</accession>
<keyword evidence="1" id="KW-0812">Transmembrane</keyword>
<reference evidence="2 3" key="1">
    <citation type="submission" date="2024-09" db="EMBL/GenBank/DDBJ databases">
        <authorList>
            <person name="Sun Q."/>
            <person name="Mori K."/>
        </authorList>
    </citation>
    <scope>NUCLEOTIDE SEQUENCE [LARGE SCALE GENOMIC DNA]</scope>
    <source>
        <strain evidence="2 3">CCM 3426</strain>
    </source>
</reference>
<dbReference type="RefSeq" id="WP_189647948.1">
    <property type="nucleotide sequence ID" value="NZ_BMRC01000006.1"/>
</dbReference>
<sequence>MATKWINRLEIVLSLGLVLGCLGALAALGATVMIAFFGTATGIGVPLHVHDVPVPVLPVPGAEIVSAAAEVTVRPVGASPAAALFYLLQWAPPTATGLLALFTVVRALRRARSGDRALFSATTAGHLRRLGWILIAGSLVSAVSGTVAQAILSGMLLMTGQMFDPPPGGTLVALVAGLCALGVSEIVRRGVVLLDEVEATI</sequence>
<name>A0ABV5IZ77_9ACTN</name>
<organism evidence="2 3">
    <name type="scientific">Nonomuraea spiralis</name>
    <dbReference type="NCBI Taxonomy" id="46182"/>
    <lineage>
        <taxon>Bacteria</taxon>
        <taxon>Bacillati</taxon>
        <taxon>Actinomycetota</taxon>
        <taxon>Actinomycetes</taxon>
        <taxon>Streptosporangiales</taxon>
        <taxon>Streptosporangiaceae</taxon>
        <taxon>Nonomuraea</taxon>
    </lineage>
</organism>
<dbReference type="Pfam" id="PF11188">
    <property type="entry name" value="DUF2975"/>
    <property type="match status" value="1"/>
</dbReference>
<keyword evidence="3" id="KW-1185">Reference proteome</keyword>
<evidence type="ECO:0000256" key="1">
    <source>
        <dbReference type="SAM" id="Phobius"/>
    </source>
</evidence>
<keyword evidence="1" id="KW-1133">Transmembrane helix</keyword>
<evidence type="ECO:0000313" key="3">
    <source>
        <dbReference type="Proteomes" id="UP001589647"/>
    </source>
</evidence>
<protein>
    <submittedName>
        <fullName evidence="2">DUF2975 domain-containing protein</fullName>
    </submittedName>
</protein>
<proteinExistence type="predicted"/>